<dbReference type="EMBL" id="JBHRWW010000002">
    <property type="protein sequence ID" value="MFC3687503.1"/>
    <property type="molecule type" value="Genomic_DNA"/>
</dbReference>
<dbReference type="Pfam" id="PF04505">
    <property type="entry name" value="CD225"/>
    <property type="match status" value="1"/>
</dbReference>
<proteinExistence type="predicted"/>
<sequence length="108" mass="11139">MSSPYESAPVGPSGSQPPPSNLVWAILTTVLCCLPFGIVSIVFAAQVNGKWASGDYAGAQESSRKARRWAIIAAVAGIIVTVLYLVFLFALGGLAALSDPATTGTLDQ</sequence>
<reference evidence="7" key="1">
    <citation type="journal article" date="2019" name="Int. J. Syst. Evol. Microbiol.">
        <title>The Global Catalogue of Microorganisms (GCM) 10K type strain sequencing project: providing services to taxonomists for standard genome sequencing and annotation.</title>
        <authorList>
            <consortium name="The Broad Institute Genomics Platform"/>
            <consortium name="The Broad Institute Genome Sequencing Center for Infectious Disease"/>
            <person name="Wu L."/>
            <person name="Ma J."/>
        </authorList>
    </citation>
    <scope>NUCLEOTIDE SEQUENCE [LARGE SCALE GENOMIC DNA]</scope>
    <source>
        <strain evidence="7">NCAIM B.02333</strain>
    </source>
</reference>
<evidence type="ECO:0000256" key="2">
    <source>
        <dbReference type="ARBA" id="ARBA00022692"/>
    </source>
</evidence>
<keyword evidence="7" id="KW-1185">Reference proteome</keyword>
<dbReference type="PANTHER" id="PTHR14948">
    <property type="entry name" value="NG5"/>
    <property type="match status" value="1"/>
</dbReference>
<dbReference type="InterPro" id="IPR051423">
    <property type="entry name" value="CD225/Dispanin"/>
</dbReference>
<keyword evidence="2 5" id="KW-0812">Transmembrane</keyword>
<comment type="subcellular location">
    <subcellularLocation>
        <location evidence="1">Membrane</location>
    </subcellularLocation>
</comment>
<dbReference type="InterPro" id="IPR007593">
    <property type="entry name" value="CD225/Dispanin_fam"/>
</dbReference>
<keyword evidence="3 5" id="KW-1133">Transmembrane helix</keyword>
<feature type="transmembrane region" description="Helical" evidence="5">
    <location>
        <begin position="69"/>
        <end position="97"/>
    </location>
</feature>
<evidence type="ECO:0000256" key="3">
    <source>
        <dbReference type="ARBA" id="ARBA00022989"/>
    </source>
</evidence>
<dbReference type="PANTHER" id="PTHR14948:SF25">
    <property type="entry name" value="DUF4190 DOMAIN-CONTAINING PROTEIN"/>
    <property type="match status" value="1"/>
</dbReference>
<evidence type="ECO:0000256" key="1">
    <source>
        <dbReference type="ARBA" id="ARBA00004370"/>
    </source>
</evidence>
<evidence type="ECO:0000313" key="6">
    <source>
        <dbReference type="EMBL" id="MFC3687503.1"/>
    </source>
</evidence>
<evidence type="ECO:0000256" key="4">
    <source>
        <dbReference type="ARBA" id="ARBA00023136"/>
    </source>
</evidence>
<name>A0ABV7WE69_9MICO</name>
<evidence type="ECO:0000256" key="5">
    <source>
        <dbReference type="SAM" id="Phobius"/>
    </source>
</evidence>
<gene>
    <name evidence="6" type="ORF">ACFOLH_04030</name>
</gene>
<comment type="caution">
    <text evidence="6">The sequence shown here is derived from an EMBL/GenBank/DDBJ whole genome shotgun (WGS) entry which is preliminary data.</text>
</comment>
<keyword evidence="4 5" id="KW-0472">Membrane</keyword>
<protein>
    <submittedName>
        <fullName evidence="6">CD225/dispanin family protein</fullName>
    </submittedName>
</protein>
<feature type="transmembrane region" description="Helical" evidence="5">
    <location>
        <begin position="22"/>
        <end position="48"/>
    </location>
</feature>
<dbReference type="RefSeq" id="WP_340295498.1">
    <property type="nucleotide sequence ID" value="NZ_JBBEOI010000250.1"/>
</dbReference>
<evidence type="ECO:0000313" key="7">
    <source>
        <dbReference type="Proteomes" id="UP001595685"/>
    </source>
</evidence>
<dbReference type="Proteomes" id="UP001595685">
    <property type="component" value="Unassembled WGS sequence"/>
</dbReference>
<organism evidence="6 7">
    <name type="scientific">Aquipuribacter hungaricus</name>
    <dbReference type="NCBI Taxonomy" id="545624"/>
    <lineage>
        <taxon>Bacteria</taxon>
        <taxon>Bacillati</taxon>
        <taxon>Actinomycetota</taxon>
        <taxon>Actinomycetes</taxon>
        <taxon>Micrococcales</taxon>
        <taxon>Intrasporangiaceae</taxon>
        <taxon>Aquipuribacter</taxon>
    </lineage>
</organism>
<accession>A0ABV7WE69</accession>